<dbReference type="GO" id="GO:0005634">
    <property type="term" value="C:nucleus"/>
    <property type="evidence" value="ECO:0007669"/>
    <property type="project" value="UniProtKB-SubCell"/>
</dbReference>
<proteinExistence type="predicted"/>
<dbReference type="EMBL" id="QKKF02011155">
    <property type="protein sequence ID" value="RZF44287.1"/>
    <property type="molecule type" value="Genomic_DNA"/>
</dbReference>
<dbReference type="PANTHER" id="PTHR15107">
    <property type="entry name" value="RETINOBLASTOMA BINDING PROTEIN 8"/>
    <property type="match status" value="1"/>
</dbReference>
<dbReference type="Proteomes" id="UP000291343">
    <property type="component" value="Unassembled WGS sequence"/>
</dbReference>
<dbReference type="InParanoid" id="A0A482XEX6"/>
<feature type="region of interest" description="Disordered" evidence="5">
    <location>
        <begin position="179"/>
        <end position="354"/>
    </location>
</feature>
<keyword evidence="2" id="KW-0227">DNA damage</keyword>
<feature type="region of interest" description="Disordered" evidence="5">
    <location>
        <begin position="372"/>
        <end position="419"/>
    </location>
</feature>
<keyword evidence="3" id="KW-0539">Nucleus</keyword>
<evidence type="ECO:0000313" key="7">
    <source>
        <dbReference type="EMBL" id="RZF44287.1"/>
    </source>
</evidence>
<feature type="region of interest" description="Disordered" evidence="5">
    <location>
        <begin position="460"/>
        <end position="491"/>
    </location>
</feature>
<organism evidence="7 8">
    <name type="scientific">Laodelphax striatellus</name>
    <name type="common">Small brown planthopper</name>
    <name type="synonym">Delphax striatella</name>
    <dbReference type="NCBI Taxonomy" id="195883"/>
    <lineage>
        <taxon>Eukaryota</taxon>
        <taxon>Metazoa</taxon>
        <taxon>Ecdysozoa</taxon>
        <taxon>Arthropoda</taxon>
        <taxon>Hexapoda</taxon>
        <taxon>Insecta</taxon>
        <taxon>Pterygota</taxon>
        <taxon>Neoptera</taxon>
        <taxon>Paraneoptera</taxon>
        <taxon>Hemiptera</taxon>
        <taxon>Auchenorrhyncha</taxon>
        <taxon>Fulgoroidea</taxon>
        <taxon>Delphacidae</taxon>
        <taxon>Criomorphinae</taxon>
        <taxon>Laodelphax</taxon>
    </lineage>
</organism>
<dbReference type="AlphaFoldDB" id="A0A482XEX6"/>
<dbReference type="Pfam" id="PF08573">
    <property type="entry name" value="SAE2"/>
    <property type="match status" value="1"/>
</dbReference>
<gene>
    <name evidence="7" type="ORF">LSTR_LSTR006837</name>
</gene>
<comment type="subcellular location">
    <subcellularLocation>
        <location evidence="1">Nucleus</location>
    </subcellularLocation>
</comment>
<name>A0A482XEX6_LAOST</name>
<dbReference type="InterPro" id="IPR013882">
    <property type="entry name" value="Ctp1_C"/>
</dbReference>
<dbReference type="GO" id="GO:0010792">
    <property type="term" value="P:DNA double-strand break processing involved in repair via single-strand annealing"/>
    <property type="evidence" value="ECO:0007669"/>
    <property type="project" value="TreeGrafter"/>
</dbReference>
<dbReference type="OrthoDB" id="5801062at2759"/>
<evidence type="ECO:0000256" key="2">
    <source>
        <dbReference type="ARBA" id="ARBA00022763"/>
    </source>
</evidence>
<accession>A0A482XEX6</accession>
<dbReference type="STRING" id="195883.A0A482XEX6"/>
<feature type="compositionally biased region" description="Basic and acidic residues" evidence="5">
    <location>
        <begin position="197"/>
        <end position="208"/>
    </location>
</feature>
<feature type="compositionally biased region" description="Gly residues" evidence="5">
    <location>
        <begin position="296"/>
        <end position="308"/>
    </location>
</feature>
<evidence type="ECO:0000259" key="6">
    <source>
        <dbReference type="Pfam" id="PF08573"/>
    </source>
</evidence>
<evidence type="ECO:0000313" key="8">
    <source>
        <dbReference type="Proteomes" id="UP000291343"/>
    </source>
</evidence>
<reference evidence="7 8" key="1">
    <citation type="journal article" date="2017" name="Gigascience">
        <title>Genome sequence of the small brown planthopper, Laodelphax striatellus.</title>
        <authorList>
            <person name="Zhu J."/>
            <person name="Jiang F."/>
            <person name="Wang X."/>
            <person name="Yang P."/>
            <person name="Bao Y."/>
            <person name="Zhao W."/>
            <person name="Wang W."/>
            <person name="Lu H."/>
            <person name="Wang Q."/>
            <person name="Cui N."/>
            <person name="Li J."/>
            <person name="Chen X."/>
            <person name="Luo L."/>
            <person name="Yu J."/>
            <person name="Kang L."/>
            <person name="Cui F."/>
        </authorList>
    </citation>
    <scope>NUCLEOTIDE SEQUENCE [LARGE SCALE GENOMIC DNA]</scope>
    <source>
        <strain evidence="7">Lst14</strain>
    </source>
</reference>
<evidence type="ECO:0000256" key="5">
    <source>
        <dbReference type="SAM" id="MobiDB-lite"/>
    </source>
</evidence>
<feature type="compositionally biased region" description="Basic and acidic residues" evidence="5">
    <location>
        <begin position="258"/>
        <end position="267"/>
    </location>
</feature>
<evidence type="ECO:0000256" key="4">
    <source>
        <dbReference type="SAM" id="Coils"/>
    </source>
</evidence>
<keyword evidence="8" id="KW-1185">Reference proteome</keyword>
<feature type="compositionally biased region" description="Polar residues" evidence="5">
    <location>
        <begin position="243"/>
        <end position="256"/>
    </location>
</feature>
<feature type="domain" description="DNA endonuclease activator Ctp1 C-terminal" evidence="6">
    <location>
        <begin position="451"/>
        <end position="485"/>
    </location>
</feature>
<feature type="compositionally biased region" description="Basic and acidic residues" evidence="5">
    <location>
        <begin position="282"/>
        <end position="291"/>
    </location>
</feature>
<dbReference type="GO" id="GO:0003684">
    <property type="term" value="F:damaged DNA binding"/>
    <property type="evidence" value="ECO:0007669"/>
    <property type="project" value="TreeGrafter"/>
</dbReference>
<keyword evidence="4" id="KW-0175">Coiled coil</keyword>
<dbReference type="InterPro" id="IPR033316">
    <property type="entry name" value="RBBP8-like"/>
</dbReference>
<evidence type="ECO:0000256" key="1">
    <source>
        <dbReference type="ARBA" id="ARBA00004123"/>
    </source>
</evidence>
<comment type="caution">
    <text evidence="7">The sequence shown here is derived from an EMBL/GenBank/DDBJ whole genome shotgun (WGS) entry which is preliminary data.</text>
</comment>
<dbReference type="PANTHER" id="PTHR15107:SF0">
    <property type="entry name" value="DNA ENDONUCLEASE ACTIVATOR CTP1 C-TERMINAL DOMAIN-CONTAINING PROTEIN"/>
    <property type="match status" value="1"/>
</dbReference>
<protein>
    <recommendedName>
        <fullName evidence="6">DNA endonuclease activator Ctp1 C-terminal domain-containing protein</fullName>
    </recommendedName>
</protein>
<evidence type="ECO:0000256" key="3">
    <source>
        <dbReference type="ARBA" id="ARBA00023242"/>
    </source>
</evidence>
<sequence>MSNAEKLSVLDSQKGCYLNDVWNSMYNPDVFRSIEEDNLTIKAIIMLLETAIRSVKSVGKELKEAECEKVSLQKSLQTIKTDNEILKQPCRQCPELQKKLTEQIKKTKDCKSSIQSIFALLKPMTDNNGEDTQKALIETQTIMGKYLVDDNDIIPDTPGCSTKTAIALASKNVQQKYQSEFKNGSAEEQHNCSNEKVTPKKENGRKTSAESSPILKSAKRTIKFKGSQEKNSPVKSQKKIESQNRSQDQAGTNTKLEWSLRADEAGSNRRLKQATLSVKTLPKPDTKRDLSMMDGFSGGTLARGGRGGCTSEADSDDFIATSPGIDANRLGGLSLSKKRPRASNENADPDDQMPTVMTLDETHFEPLAASTCNVDQEEKKQKKNHSANLRKADPPKPLPISNSKKEQTTANPGFKYERGAVKKKSERLKLDGWSCDDCEKYYANMEKAGMNASQIKRTMNKCSRHRNQFQRPTTPPDFWNPKFDTSDEDDD</sequence>
<feature type="coiled-coil region" evidence="4">
    <location>
        <begin position="48"/>
        <end position="82"/>
    </location>
</feature>